<protein>
    <submittedName>
        <fullName evidence="2">Uncharacterized protein</fullName>
    </submittedName>
</protein>
<evidence type="ECO:0000256" key="1">
    <source>
        <dbReference type="SAM" id="SignalP"/>
    </source>
</evidence>
<comment type="caution">
    <text evidence="2">The sequence shown here is derived from an EMBL/GenBank/DDBJ whole genome shotgun (WGS) entry which is preliminary data.</text>
</comment>
<organism evidence="2 3">
    <name type="scientific">Candidatus Giovannonibacteria bacterium RIFCSPHIGHO2_02_43_13</name>
    <dbReference type="NCBI Taxonomy" id="1798330"/>
    <lineage>
        <taxon>Bacteria</taxon>
        <taxon>Candidatus Giovannoniibacteriota</taxon>
    </lineage>
</organism>
<name>A0A1F5WUU0_9BACT</name>
<feature type="signal peptide" evidence="1">
    <location>
        <begin position="1"/>
        <end position="22"/>
    </location>
</feature>
<evidence type="ECO:0000313" key="2">
    <source>
        <dbReference type="EMBL" id="OGF79373.1"/>
    </source>
</evidence>
<feature type="chain" id="PRO_5009522208" evidence="1">
    <location>
        <begin position="23"/>
        <end position="111"/>
    </location>
</feature>
<dbReference type="EMBL" id="MFHI01000005">
    <property type="protein sequence ID" value="OGF79373.1"/>
    <property type="molecule type" value="Genomic_DNA"/>
</dbReference>
<keyword evidence="1" id="KW-0732">Signal</keyword>
<dbReference type="Proteomes" id="UP000178425">
    <property type="component" value="Unassembled WGS sequence"/>
</dbReference>
<gene>
    <name evidence="2" type="ORF">A2W54_01420</name>
</gene>
<evidence type="ECO:0000313" key="3">
    <source>
        <dbReference type="Proteomes" id="UP000178425"/>
    </source>
</evidence>
<proteinExistence type="predicted"/>
<dbReference type="AlphaFoldDB" id="A0A1F5WUU0"/>
<sequence>MKIIFSLVLTAVLFIGASSSFASHIQMPNLPIEETAYNIEEYDYLCGHAIWYDFLEWVILTVDDKWVLIGEKKSEKIWVNRDGDDHLDEFYGNGDHGFETKYQNICDIIKK</sequence>
<reference evidence="2 3" key="1">
    <citation type="journal article" date="2016" name="Nat. Commun.">
        <title>Thousands of microbial genomes shed light on interconnected biogeochemical processes in an aquifer system.</title>
        <authorList>
            <person name="Anantharaman K."/>
            <person name="Brown C.T."/>
            <person name="Hug L.A."/>
            <person name="Sharon I."/>
            <person name="Castelle C.J."/>
            <person name="Probst A.J."/>
            <person name="Thomas B.C."/>
            <person name="Singh A."/>
            <person name="Wilkins M.J."/>
            <person name="Karaoz U."/>
            <person name="Brodie E.L."/>
            <person name="Williams K.H."/>
            <person name="Hubbard S.S."/>
            <person name="Banfield J.F."/>
        </authorList>
    </citation>
    <scope>NUCLEOTIDE SEQUENCE [LARGE SCALE GENOMIC DNA]</scope>
</reference>
<accession>A0A1F5WUU0</accession>